<dbReference type="EMBL" id="PQSP01000005">
    <property type="protein sequence ID" value="RUS66300.1"/>
    <property type="molecule type" value="Genomic_DNA"/>
</dbReference>
<dbReference type="AlphaFoldDB" id="A0A433SC44"/>
<evidence type="ECO:0000313" key="10">
    <source>
        <dbReference type="Proteomes" id="UP000286947"/>
    </source>
</evidence>
<gene>
    <name evidence="9" type="primary">bepA_3</name>
    <name evidence="9" type="ORF">CUZ56_02026</name>
</gene>
<comment type="caution">
    <text evidence="9">The sequence shown here is derived from an EMBL/GenBank/DDBJ whole genome shotgun (WGS) entry which is preliminary data.</text>
</comment>
<evidence type="ECO:0000256" key="2">
    <source>
        <dbReference type="ARBA" id="ARBA00022670"/>
    </source>
</evidence>
<dbReference type="RefSeq" id="WP_126980215.1">
    <property type="nucleotide sequence ID" value="NZ_PQSP01000005.1"/>
</dbReference>
<keyword evidence="10" id="KW-1185">Reference proteome</keyword>
<keyword evidence="7" id="KW-0732">Signal</keyword>
<organism evidence="9 10">
    <name type="scientific">Saezia sanguinis</name>
    <dbReference type="NCBI Taxonomy" id="1965230"/>
    <lineage>
        <taxon>Bacteria</taxon>
        <taxon>Pseudomonadati</taxon>
        <taxon>Pseudomonadota</taxon>
        <taxon>Betaproteobacteria</taxon>
        <taxon>Burkholderiales</taxon>
        <taxon>Saeziaceae</taxon>
        <taxon>Saezia</taxon>
    </lineage>
</organism>
<evidence type="ECO:0000256" key="3">
    <source>
        <dbReference type="ARBA" id="ARBA00022723"/>
    </source>
</evidence>
<dbReference type="SUPFAM" id="SSF48452">
    <property type="entry name" value="TPR-like"/>
    <property type="match status" value="1"/>
</dbReference>
<evidence type="ECO:0000256" key="7">
    <source>
        <dbReference type="SAM" id="SignalP"/>
    </source>
</evidence>
<dbReference type="InterPro" id="IPR001915">
    <property type="entry name" value="Peptidase_M48"/>
</dbReference>
<dbReference type="PANTHER" id="PTHR22726">
    <property type="entry name" value="METALLOENDOPEPTIDASE OMA1"/>
    <property type="match status" value="1"/>
</dbReference>
<dbReference type="GO" id="GO:0004222">
    <property type="term" value="F:metalloendopeptidase activity"/>
    <property type="evidence" value="ECO:0007669"/>
    <property type="project" value="InterPro"/>
</dbReference>
<evidence type="ECO:0000256" key="6">
    <source>
        <dbReference type="ARBA" id="ARBA00023049"/>
    </source>
</evidence>
<dbReference type="GO" id="GO:0016020">
    <property type="term" value="C:membrane"/>
    <property type="evidence" value="ECO:0007669"/>
    <property type="project" value="TreeGrafter"/>
</dbReference>
<dbReference type="InterPro" id="IPR011990">
    <property type="entry name" value="TPR-like_helical_dom_sf"/>
</dbReference>
<comment type="cofactor">
    <cofactor evidence="1">
        <name>Zn(2+)</name>
        <dbReference type="ChEBI" id="CHEBI:29105"/>
    </cofactor>
</comment>
<keyword evidence="5" id="KW-0862">Zinc</keyword>
<dbReference type="Proteomes" id="UP000286947">
    <property type="component" value="Unassembled WGS sequence"/>
</dbReference>
<dbReference type="Gene3D" id="3.30.2010.10">
    <property type="entry name" value="Metalloproteases ('zincins'), catalytic domain"/>
    <property type="match status" value="1"/>
</dbReference>
<dbReference type="GO" id="GO:0051603">
    <property type="term" value="P:proteolysis involved in protein catabolic process"/>
    <property type="evidence" value="ECO:0007669"/>
    <property type="project" value="TreeGrafter"/>
</dbReference>
<dbReference type="InterPro" id="IPR051156">
    <property type="entry name" value="Mito/Outer_Membr_Metalloprot"/>
</dbReference>
<proteinExistence type="predicted"/>
<dbReference type="Pfam" id="PF01435">
    <property type="entry name" value="Peptidase_M48"/>
    <property type="match status" value="1"/>
</dbReference>
<keyword evidence="4 9" id="KW-0378">Hydrolase</keyword>
<evidence type="ECO:0000256" key="1">
    <source>
        <dbReference type="ARBA" id="ARBA00001947"/>
    </source>
</evidence>
<keyword evidence="6" id="KW-0482">Metalloprotease</keyword>
<feature type="signal peptide" evidence="7">
    <location>
        <begin position="1"/>
        <end position="20"/>
    </location>
</feature>
<evidence type="ECO:0000259" key="8">
    <source>
        <dbReference type="Pfam" id="PF01435"/>
    </source>
</evidence>
<dbReference type="GO" id="GO:0046872">
    <property type="term" value="F:metal ion binding"/>
    <property type="evidence" value="ECO:0007669"/>
    <property type="project" value="UniProtKB-KW"/>
</dbReference>
<dbReference type="PANTHER" id="PTHR22726:SF1">
    <property type="entry name" value="METALLOENDOPEPTIDASE OMA1, MITOCHONDRIAL"/>
    <property type="match status" value="1"/>
</dbReference>
<sequence length="513" mass="56245" precursor="true">MRFAVWLTALSFAFSAVSYAQVPDLVPVPMSGSGGMLPSLGGADTGLSWVEERQIGDEIAYQIQQDPVYERDPLLHEYVNDIWQRLLNASLRDGELSKDLHQRMAWKMFLIRDPTVNAFALPGAYIGVNLGLVSIVNTRDELASVLAHESVHIFQRHIARLYAESKNFSLISIASLIIGAAAASANPSVGSAILMGGQAAAIQGQINFTRTMEYEADRIGYKVLVDAGFRPQGMAEMFQKLADAARYSDTTSYPYLRTHPLTNERIAEAQVRAGIDLHTASRPMDYQQALMGARAKVLARSQPDALRQLLQTGMGAPIAGREADSRAGDLYAGALAAVKLRQFEQANQLQQQLVDQVQGQPVAERIAQLLGAEIALAENNPAQALQWLGDEPTTVAVLARPERLLRAQTALASGQPVQAIDSLQPWVFKQTDDDVAWTLLSTAYSMNRQPTLALRAEGESRMVVGDFGGAIDRFKVALSQGRQNNATIYDLELIQARLRAAEQAQKDRMEQMR</sequence>
<dbReference type="OrthoDB" id="9810445at2"/>
<protein>
    <submittedName>
        <fullName evidence="9">Beta-barrel assembly-enhancing protease</fullName>
        <ecNumber evidence="9">3.4.-.-</ecNumber>
    </submittedName>
</protein>
<reference evidence="9 10" key="1">
    <citation type="submission" date="2018-01" db="EMBL/GenBank/DDBJ databases">
        <title>Saezia sanguinis gen. nov., sp. nov., in the order Burkholderiales isolated from human blood.</title>
        <authorList>
            <person name="Medina-Pascual M.J."/>
            <person name="Valdezate S."/>
            <person name="Monzon S."/>
            <person name="Cuesta I."/>
            <person name="Carrasco G."/>
            <person name="Villalon P."/>
            <person name="Saez-Nieto J.A."/>
        </authorList>
    </citation>
    <scope>NUCLEOTIDE SEQUENCE [LARGE SCALE GENOMIC DNA]</scope>
    <source>
        <strain evidence="9 10">CNM695-12</strain>
    </source>
</reference>
<accession>A0A433SC44</accession>
<feature type="domain" description="Peptidase M48" evidence="8">
    <location>
        <begin position="99"/>
        <end position="270"/>
    </location>
</feature>
<keyword evidence="2 9" id="KW-0645">Protease</keyword>
<evidence type="ECO:0000313" key="9">
    <source>
        <dbReference type="EMBL" id="RUS66300.1"/>
    </source>
</evidence>
<feature type="chain" id="PRO_5019538850" evidence="7">
    <location>
        <begin position="21"/>
        <end position="513"/>
    </location>
</feature>
<evidence type="ECO:0000256" key="5">
    <source>
        <dbReference type="ARBA" id="ARBA00022833"/>
    </source>
</evidence>
<evidence type="ECO:0000256" key="4">
    <source>
        <dbReference type="ARBA" id="ARBA00022801"/>
    </source>
</evidence>
<name>A0A433SC44_9BURK</name>
<keyword evidence="3" id="KW-0479">Metal-binding</keyword>
<dbReference type="EC" id="3.4.-.-" evidence="9"/>